<proteinExistence type="predicted"/>
<protein>
    <submittedName>
        <fullName evidence="2">Glycoside hydrolase</fullName>
    </submittedName>
</protein>
<accession>A0ABR9BFR2</accession>
<keyword evidence="3" id="KW-1185">Reference proteome</keyword>
<evidence type="ECO:0000313" key="3">
    <source>
        <dbReference type="Proteomes" id="UP000649768"/>
    </source>
</evidence>
<dbReference type="GO" id="GO:0016787">
    <property type="term" value="F:hydrolase activity"/>
    <property type="evidence" value="ECO:0007669"/>
    <property type="project" value="UniProtKB-KW"/>
</dbReference>
<keyword evidence="1" id="KW-0732">Signal</keyword>
<feature type="chain" id="PRO_5047485221" evidence="1">
    <location>
        <begin position="36"/>
        <end position="821"/>
    </location>
</feature>
<dbReference type="Pfam" id="PF11308">
    <property type="entry name" value="Glyco_hydro_129"/>
    <property type="match status" value="1"/>
</dbReference>
<feature type="signal peptide" evidence="1">
    <location>
        <begin position="1"/>
        <end position="35"/>
    </location>
</feature>
<gene>
    <name evidence="2" type="ORF">IFO68_01605</name>
</gene>
<keyword evidence="2" id="KW-0378">Hydrolase</keyword>
<dbReference type="Proteomes" id="UP000649768">
    <property type="component" value="Unassembled WGS sequence"/>
</dbReference>
<evidence type="ECO:0000313" key="2">
    <source>
        <dbReference type="EMBL" id="MBD8511396.1"/>
    </source>
</evidence>
<comment type="caution">
    <text evidence="2">The sequence shown here is derived from an EMBL/GenBank/DDBJ whole genome shotgun (WGS) entry which is preliminary data.</text>
</comment>
<reference evidence="2 3" key="1">
    <citation type="submission" date="2020-09" db="EMBL/GenBank/DDBJ databases">
        <title>Photobacterium sp. CAU 1568 isolated from sand of Sido Beach.</title>
        <authorList>
            <person name="Kim W."/>
        </authorList>
    </citation>
    <scope>NUCLEOTIDE SEQUENCE [LARGE SCALE GENOMIC DNA]</scope>
    <source>
        <strain evidence="2 3">CAU 1568</strain>
    </source>
</reference>
<dbReference type="EMBL" id="JACYTP010000001">
    <property type="protein sequence ID" value="MBD8511396.1"/>
    <property type="molecule type" value="Genomic_DNA"/>
</dbReference>
<evidence type="ECO:0000256" key="1">
    <source>
        <dbReference type="SAM" id="SignalP"/>
    </source>
</evidence>
<name>A0ABR9BFR2_9GAMM</name>
<dbReference type="InterPro" id="IPR021459">
    <property type="entry name" value="GH101-related"/>
</dbReference>
<organism evidence="2 3">
    <name type="scientific">Photobacterium arenosum</name>
    <dbReference type="NCBI Taxonomy" id="2774143"/>
    <lineage>
        <taxon>Bacteria</taxon>
        <taxon>Pseudomonadati</taxon>
        <taxon>Pseudomonadota</taxon>
        <taxon>Gammaproteobacteria</taxon>
        <taxon>Vibrionales</taxon>
        <taxon>Vibrionaceae</taxon>
        <taxon>Photobacterium</taxon>
    </lineage>
</organism>
<sequence>MLLKAAPVTGQRTHLQPCKAILLSAILLMPCGKVAADTISLRDNHQRVEIDPESLAITWHTDSLIYDLNQAGARVNNEKQSVSQRQKSQRDNASWLWQPSNIKVTAQLESGDLTLQFQLLSGASITRSHPMVLNWFDLPETSTTELLLPFNEGIRVPVHHRLWARYLQDEYSGSNSTQDLKMPFWTQKVRQRADSQVNTDYENEPDNPARYFSYLLVNPFNNALAFKEVTAKAAETSPAVDMVSSHSFTPLNWNQPFQVLIHSGQDRLSGAIRYRRWRDEQGERESLRDKAARNPDVSKIIGASHVYLFGSDGISQSDVTDWTGLLKWYFHQSELSAFASREVQTQLLPLTTANQPVSLDRYQQRLLVESVNHSLSALFPFSENAGPWEQITDQFAAIHKRKAYLASHAAPFLLASDKWGQSLSSPVLETLKQAGLQKLWLGLDNWLPAFYQPEVVEQAKAAGYLVATYDSYNTAIDKTDNESWLTAHIPAAIRTRCAIERADGQNQAGFRGQGNYLNPGCETDYAKQRISRILELGQFNSLFLDVDATGMVREDYSDKSRLAASGNESAATGGMSQRAMAKAFNDRLEWVSGQGVLLGSEDGNSITTRGVVFAHGMETTGFGWTDKEMKHNRQSPYYLGAWYPDNKPAFFFKPATVKEPYRTLFFSPAFKVPLYQAVFHDELINNHHWHMDSLKFSDVKGIRDLTSMLYNTPPMVHLTRDEAASATSPRIKALQDYQRGFMPLHQALWDKALVGFDWLNSDGSLQRTRFSDGSQIVANFSHNVTQVRVDSQLVTLPAMSIRAEISQANGKSPKVIIWQSQ</sequence>